<protein>
    <submittedName>
        <fullName evidence="2">Uncharacterized protein</fullName>
    </submittedName>
</protein>
<dbReference type="AlphaFoldDB" id="A0A654FT72"/>
<sequence length="40" mass="4482">MHAFSSGVDYFADKEDVSYCDLVPPAEPLLSIMKEIPPLR</sequence>
<dbReference type="Araport" id="AT4G25707"/>
<evidence type="ECO:0000313" key="3">
    <source>
        <dbReference type="Proteomes" id="UP000426265"/>
    </source>
</evidence>
<dbReference type="ExpressionAtlas" id="A0A654FT72">
    <property type="expression patterns" value="baseline and differential"/>
</dbReference>
<name>A0A654FT72_ARATH</name>
<proteinExistence type="predicted"/>
<dbReference type="GeneID" id="28720182"/>
<accession>A0A654FT72</accession>
<gene>
    <name evidence="1" type="ordered locus">At4g25707</name>
    <name evidence="2" type="ORF">AN1_LOCUS19316</name>
</gene>
<dbReference type="RefSeq" id="NP_001320066.1">
    <property type="nucleotide sequence ID" value="NM_001341760.1"/>
</dbReference>
<reference evidence="2 3" key="1">
    <citation type="submission" date="2019-11" db="EMBL/GenBank/DDBJ databases">
        <authorList>
            <person name="Jiao W.-B."/>
            <person name="Schneeberger K."/>
        </authorList>
    </citation>
    <scope>NUCLEOTIDE SEQUENCE [LARGE SCALE GENOMIC DNA]</scope>
    <source>
        <strain evidence="3">cv. An-1</strain>
    </source>
</reference>
<dbReference type="EMBL" id="CACRSJ010000109">
    <property type="protein sequence ID" value="VYS63903.1"/>
    <property type="molecule type" value="Genomic_DNA"/>
</dbReference>
<dbReference type="RefSeq" id="NP_001329324.1">
    <property type="nucleotide sequence ID" value="NM_001341761.1"/>
</dbReference>
<evidence type="ECO:0000313" key="1">
    <source>
        <dbReference type="Araport" id="AT4G25707"/>
    </source>
</evidence>
<dbReference type="Proteomes" id="UP000426265">
    <property type="component" value="Unassembled WGS sequence"/>
</dbReference>
<organism evidence="2 3">
    <name type="scientific">Arabidopsis thaliana</name>
    <name type="common">Mouse-ear cress</name>
    <dbReference type="NCBI Taxonomy" id="3702"/>
    <lineage>
        <taxon>Eukaryota</taxon>
        <taxon>Viridiplantae</taxon>
        <taxon>Streptophyta</taxon>
        <taxon>Embryophyta</taxon>
        <taxon>Tracheophyta</taxon>
        <taxon>Spermatophyta</taxon>
        <taxon>Magnoliopsida</taxon>
        <taxon>eudicotyledons</taxon>
        <taxon>Gunneridae</taxon>
        <taxon>Pentapetalae</taxon>
        <taxon>rosids</taxon>
        <taxon>malvids</taxon>
        <taxon>Brassicales</taxon>
        <taxon>Brassicaceae</taxon>
        <taxon>Camelineae</taxon>
        <taxon>Arabidopsis</taxon>
    </lineage>
</organism>
<dbReference type="KEGG" id="ath:AT4G25707"/>
<evidence type="ECO:0000313" key="2">
    <source>
        <dbReference type="EMBL" id="VYS63903.1"/>
    </source>
</evidence>